<protein>
    <submittedName>
        <fullName evidence="1">Uncharacterized protein</fullName>
    </submittedName>
</protein>
<proteinExistence type="predicted"/>
<accession>A0A6G0XC47</accession>
<gene>
    <name evidence="1" type="ORF">Ae201684_006245</name>
</gene>
<comment type="caution">
    <text evidence="1">The sequence shown here is derived from an EMBL/GenBank/DDBJ whole genome shotgun (WGS) entry which is preliminary data.</text>
</comment>
<evidence type="ECO:0000313" key="1">
    <source>
        <dbReference type="EMBL" id="KAF0737751.1"/>
    </source>
</evidence>
<name>A0A6G0XC47_9STRA</name>
<dbReference type="EMBL" id="VJMJ01000081">
    <property type="protein sequence ID" value="KAF0737751.1"/>
    <property type="molecule type" value="Genomic_DNA"/>
</dbReference>
<evidence type="ECO:0000313" key="2">
    <source>
        <dbReference type="Proteomes" id="UP000481153"/>
    </source>
</evidence>
<sequence>MAMMTLSFAKESCACSEPLFSYKYLRTYRANNLKLIRCFPHCCPTHSYGALCTSSIDLRLAGATPDLTNLIAFVRFQSMQDPMFEPGEKMNAQNILANLRSPENPHGEWIPGAFVTYDSTKEEIIFQFNRNNSIGWHYGWVGLSTQAHRACLHRLVGYIAQYASPSDKSTLRIVQTAASPPFIVMSYRRACYFCQKHRPDGPGEQKTECECEGEFNYKRSLTNYSGMNLKLTQAKESATNPVDIERHLTILFAFLAMPSVHFYSSQLPTLQTRILKSLLQPLGSSLSLTAYQRRVMTFPMSIIRPGVSSIGPVNTALESLKALCLDLFLSVMTYGSLQQTATYFSANARRLFDRDALYETYEEWIRQTHRMMVMRLLPMRMTMTQLTNHILLAAAQIPQLSYLGSFAEDMEKKIDEHSPGFDFFVAQMREVYMAGSQGTVGDIPGISSSSSGRWMYDKTISVVYADSVSPELDFSLITLVRCITMGYSFQLKEIESKLHLKSDLYSFNSIWSELELDGRPHIFRVFPNGESTMTPYSSLLHGDYIARKSQIDGSIWIDLLSWPLNPPLIALHVNLLLQTVKEQTMTISLTIKKAEVPDSVDWVNSSAAERYASYPKQSEYVIANIQLRYSRVK</sequence>
<dbReference type="AlphaFoldDB" id="A0A6G0XC47"/>
<keyword evidence="2" id="KW-1185">Reference proteome</keyword>
<reference evidence="1 2" key="1">
    <citation type="submission" date="2019-07" db="EMBL/GenBank/DDBJ databases">
        <title>Genomics analysis of Aphanomyces spp. identifies a new class of oomycete effector associated with host adaptation.</title>
        <authorList>
            <person name="Gaulin E."/>
        </authorList>
    </citation>
    <scope>NUCLEOTIDE SEQUENCE [LARGE SCALE GENOMIC DNA]</scope>
    <source>
        <strain evidence="1 2">ATCC 201684</strain>
    </source>
</reference>
<organism evidence="1 2">
    <name type="scientific">Aphanomyces euteiches</name>
    <dbReference type="NCBI Taxonomy" id="100861"/>
    <lineage>
        <taxon>Eukaryota</taxon>
        <taxon>Sar</taxon>
        <taxon>Stramenopiles</taxon>
        <taxon>Oomycota</taxon>
        <taxon>Saprolegniomycetes</taxon>
        <taxon>Saprolegniales</taxon>
        <taxon>Verrucalvaceae</taxon>
        <taxon>Aphanomyces</taxon>
    </lineage>
</organism>
<dbReference type="VEuPathDB" id="FungiDB:AeMF1_016267"/>
<dbReference type="Proteomes" id="UP000481153">
    <property type="component" value="Unassembled WGS sequence"/>
</dbReference>